<keyword evidence="1" id="KW-0732">Signal</keyword>
<feature type="chain" id="PRO_5043764355" evidence="1">
    <location>
        <begin position="24"/>
        <end position="102"/>
    </location>
</feature>
<protein>
    <submittedName>
        <fullName evidence="2">Uncharacterized protein</fullName>
    </submittedName>
</protein>
<evidence type="ECO:0000313" key="2">
    <source>
        <dbReference type="EMBL" id="GMT10017.1"/>
    </source>
</evidence>
<gene>
    <name evidence="2" type="ORF">PFISCL1PPCAC_1314</name>
</gene>
<evidence type="ECO:0000313" key="3">
    <source>
        <dbReference type="Proteomes" id="UP001432322"/>
    </source>
</evidence>
<feature type="non-terminal residue" evidence="2">
    <location>
        <position position="1"/>
    </location>
</feature>
<dbReference type="AlphaFoldDB" id="A0AAV5UUP8"/>
<sequence>RMSSALSLALLACLASLLVIVSCNPAKPLSAPASCGVDEYREMPCVCCKKSCWYTIASAATHELGHMPGEAGEAEAMATLRLIRACMIADCSDVCPSPRRPF</sequence>
<accession>A0AAV5UUP8</accession>
<proteinExistence type="predicted"/>
<reference evidence="2" key="1">
    <citation type="submission" date="2023-10" db="EMBL/GenBank/DDBJ databases">
        <title>Genome assembly of Pristionchus species.</title>
        <authorList>
            <person name="Yoshida K."/>
            <person name="Sommer R.J."/>
        </authorList>
    </citation>
    <scope>NUCLEOTIDE SEQUENCE</scope>
    <source>
        <strain evidence="2">RS5133</strain>
    </source>
</reference>
<organism evidence="2 3">
    <name type="scientific">Pristionchus fissidentatus</name>
    <dbReference type="NCBI Taxonomy" id="1538716"/>
    <lineage>
        <taxon>Eukaryota</taxon>
        <taxon>Metazoa</taxon>
        <taxon>Ecdysozoa</taxon>
        <taxon>Nematoda</taxon>
        <taxon>Chromadorea</taxon>
        <taxon>Rhabditida</taxon>
        <taxon>Rhabditina</taxon>
        <taxon>Diplogasteromorpha</taxon>
        <taxon>Diplogasteroidea</taxon>
        <taxon>Neodiplogasteridae</taxon>
        <taxon>Pristionchus</taxon>
    </lineage>
</organism>
<comment type="caution">
    <text evidence="2">The sequence shown here is derived from an EMBL/GenBank/DDBJ whole genome shotgun (WGS) entry which is preliminary data.</text>
</comment>
<feature type="signal peptide" evidence="1">
    <location>
        <begin position="1"/>
        <end position="23"/>
    </location>
</feature>
<dbReference type="EMBL" id="BTSY01000001">
    <property type="protein sequence ID" value="GMT10017.1"/>
    <property type="molecule type" value="Genomic_DNA"/>
</dbReference>
<name>A0AAV5UUP8_9BILA</name>
<evidence type="ECO:0000256" key="1">
    <source>
        <dbReference type="SAM" id="SignalP"/>
    </source>
</evidence>
<dbReference type="Proteomes" id="UP001432322">
    <property type="component" value="Unassembled WGS sequence"/>
</dbReference>
<keyword evidence="3" id="KW-1185">Reference proteome</keyword>